<dbReference type="EMBL" id="CAJOBS010000699">
    <property type="protein sequence ID" value="CAF4627579.1"/>
    <property type="molecule type" value="Genomic_DNA"/>
</dbReference>
<dbReference type="InterPro" id="IPR002110">
    <property type="entry name" value="Ankyrin_rpt"/>
</dbReference>
<dbReference type="Proteomes" id="UP000663838">
    <property type="component" value="Unassembled WGS sequence"/>
</dbReference>
<organism evidence="2 4">
    <name type="scientific">Rotaria socialis</name>
    <dbReference type="NCBI Taxonomy" id="392032"/>
    <lineage>
        <taxon>Eukaryota</taxon>
        <taxon>Metazoa</taxon>
        <taxon>Spiralia</taxon>
        <taxon>Gnathifera</taxon>
        <taxon>Rotifera</taxon>
        <taxon>Eurotatoria</taxon>
        <taxon>Bdelloidea</taxon>
        <taxon>Philodinida</taxon>
        <taxon>Philodinidae</taxon>
        <taxon>Rotaria</taxon>
    </lineage>
</organism>
<name>A0A818BGF8_9BILA</name>
<dbReference type="SUPFAM" id="SSF52540">
    <property type="entry name" value="P-loop containing nucleoside triphosphate hydrolases"/>
    <property type="match status" value="1"/>
</dbReference>
<dbReference type="Proteomes" id="UP000663865">
    <property type="component" value="Unassembled WGS sequence"/>
</dbReference>
<dbReference type="EMBL" id="CAJNYV010001394">
    <property type="protein sequence ID" value="CAF3418682.1"/>
    <property type="molecule type" value="Genomic_DNA"/>
</dbReference>
<comment type="caution">
    <text evidence="2">The sequence shown here is derived from an EMBL/GenBank/DDBJ whole genome shotgun (WGS) entry which is preliminary data.</text>
</comment>
<evidence type="ECO:0000313" key="4">
    <source>
        <dbReference type="Proteomes" id="UP000663865"/>
    </source>
</evidence>
<proteinExistence type="predicted"/>
<accession>A0A818BGF8</accession>
<evidence type="ECO:0000313" key="3">
    <source>
        <dbReference type="EMBL" id="CAF4627579.1"/>
    </source>
</evidence>
<dbReference type="Gene3D" id="3.90.176.10">
    <property type="entry name" value="Toxin ADP-ribosyltransferase, Chain A, domain 1"/>
    <property type="match status" value="1"/>
</dbReference>
<dbReference type="InterPro" id="IPR027417">
    <property type="entry name" value="P-loop_NTPase"/>
</dbReference>
<dbReference type="Pfam" id="PF12796">
    <property type="entry name" value="Ank_2"/>
    <property type="match status" value="1"/>
</dbReference>
<dbReference type="SUPFAM" id="SSF48403">
    <property type="entry name" value="Ankyrin repeat"/>
    <property type="match status" value="1"/>
</dbReference>
<keyword evidence="1" id="KW-0040">ANK repeat</keyword>
<sequence>MYGGHNDSLSEFYLACRSGEQNKVENFLSRLSLYELNQLESNGSTALHAAAFFGHVEVVRLLMKHGGILTTLPNLYHLTPAEESNDTIRRLLLLPDVVQVRFQCTNDMNATLFTPLTGISNIEGQPLILTTNEPIDQRPAWIDAYDNAHRIALENHEYMRKWITKIPLTQIINTILNDYVNQMNETLTEDNLSVIREYIKLANDDDDVRYLLYAYTTPTSFFKQVNIDLAQRGSDFRFENNISKKYQDNEPPLGFGQYLFAAVIINHPSIDQWRFTGVSYRGMNITNNELNQYTSDARILTRSFLSTSKRIDTAFLYLQYNNPVLRPVLCVYRVTQYYTSLAISDFSAVQAEDEVLIIPFVAFRVVKVDIDGFYVSDGCRVSVIFLDEVTANEQRQSWPLAAVIEDEHLVSEKSEKINEQFPNEAYSVSSMNILERQNLTSSFFTVLYEKHRTTIDQYVEYCLTNYSHWITKELWNIRYSIIMPLLDSSFFFTAQEKQWIHENPDCFRLYYDQALLPPLVSCNKKTVDIVDLLIEQRAIIILGDPGSGKTTWTRWLMWKCIQMFRESLENSDHRVVMPLPILIPIDNFIKYMSEKPSVSFFDCICRIAINDPNEQILTCIAEYLSYGHLLIILDGLDTLDDPQKQDHLVNLLIQFQKSTIFWNESDRKIRTENRLIVIINHIQSLPEEYFSFYRLTSLSLDVIDDFIDNWWNNHCSYLRNGTVNNFDNQWNERVDQLKSLFERYPTFKELFSNILILSTICQWMTLQILVGAPPKKRIHYYGISVFVLFARFQKWPILKQIEREIFIDILADIADYLQEYSSSGLIEKFDLNYKYRASIRTHSARLSIDDQSMINTCLISIIDKNSLFFLRNTNSYGFLSIPIQHLFACLFLIRTTNTKQSKVELIVERFLCYMTKSNFREPLLLGLEWISSQWNSEDLNTFCRLLFTNNNDQFHHILPLGAMLLMTTLPDLVQNPYEKTLQDAFDRFLIVSKNREWLVRFPIFIDYLIDGLNYLPLSIARTWIYDYFKQCSTIEHNRSVLNVLMNLICFSRKIPIWMRNDDHQTYSLNVLQCQARIDYTRNKEGNGLFVGDRFLTTISIIDSSLFTSGFVRQSLLRFNVDSERLSPIYLTVLIALYGGLNRFTRLHLDNRDTVVFSTFHMHRDSLQNSWLIHYLNTNCWTHLPSTDEIEQQVRKLLPNDDSPETVDLFIAWLCLKGVKQPWVFRKYMSWSAFQSAINRFHRLVLYLSEFYYVKYDVEVELEAPSTFRDDALLIINQYSEKGTGCSTLLHCVAVALARLMIVGGQRSLFYPDGSFCPRMLDLNLTDSKSIADLWQCSDSHIASFLPLLWKPFLPREVKFLCEKFDSDSILTIANETHPIFTFGQQTSFLLTLIPRHFHSIFDRFLNSSNSFPFVCLLGEIVRALSTQKKGSIRFALLLAVLRIHFENNQWAHIFRGLLGLANRTRDVNPYFYKFDHFLSKKYGQLSFDEKTLEEEHLEIELIRARQRAEELRKTSANSVQLYEVSIAIAVLSCALHQRDEQPGEIADEIQFTIANIREPILRLHALSITWTLTQNYTTTSTHRMNSISQKALAAVDTQNSIEDHTLLFLMWWTTFAPIVDTRTIACQVHCLLDHLLVNIDTDSIEIQQVVCQSLLFALHHDIYPYVRSRICHFIQNSRWSNLTNICQFQSGALSALINENNYNPIFVNPSTSTLLASMYLMQLSIDIFYLPTWFEMESTNNRQTTLDRIDLEQAAIEQWRISSEHGVVSKEAARIMSNLLRTYQDKSSDYHSLERLLAKCNFVEKSAQSDVIQWLQYKDHSHLSIFAFHAALLITKYSIDAIQLCCQLLDYPSDEFRQRAKKCLSSVCLCASSFTRDQFIQLFTQLLRAYRTQSILAREILINIDIRIDSIEFLDLLFIWERERIHLLVESSQASHYLTHDLELHHQNMRTSLFDYVHLQSGSLDLLEYLFEYASNRCSQLQSDSERKTIEEQSYLTELVQFIGRVWDSSVMSEMSICEQNFASHIIVLLTDVTLSPMLSKAIVNVLLINRSTAPYVPIFTRIEARQCMKSILIEIFQNPSKQYRDDEILANIIKNYFHVTNDADEYILVRLQECSNRNIIVAAADIARIHCRSLRRPKPNLNEFLQLVNGEYIRLYHALLSIVVDPRTIFIIHSITLDLISKHEDELLSLFVEEFSRGQHSNHIRLACTLVDRILPRMQNAIEHKEKLAQSLLQWSQDNKDDRDCCIRFLTSYYRELTIDIKQMFLSAMWDRHPIQLVAYECVANIQRVNSRAIVEDLYHELLLSKSFQRRYISAMLLVQLAKFDQVSIYEVQQTLTEAINQPTTMSGTITHEGKQKLDQALFNLLTQLSFILDRKHEDLNDYHKPNYTNFYWELEYIIDADEYASLTFPSML</sequence>
<dbReference type="Gene3D" id="1.25.40.20">
    <property type="entry name" value="Ankyrin repeat-containing domain"/>
    <property type="match status" value="1"/>
</dbReference>
<dbReference type="InterPro" id="IPR036770">
    <property type="entry name" value="Ankyrin_rpt-contain_sf"/>
</dbReference>
<feature type="repeat" description="ANK" evidence="1">
    <location>
        <begin position="42"/>
        <end position="74"/>
    </location>
</feature>
<evidence type="ECO:0000256" key="1">
    <source>
        <dbReference type="PROSITE-ProRule" id="PRU00023"/>
    </source>
</evidence>
<dbReference type="PROSITE" id="PS50297">
    <property type="entry name" value="ANK_REP_REGION"/>
    <property type="match status" value="1"/>
</dbReference>
<evidence type="ECO:0000313" key="2">
    <source>
        <dbReference type="EMBL" id="CAF3418682.1"/>
    </source>
</evidence>
<gene>
    <name evidence="2" type="ORF">KIK155_LOCUS9727</name>
    <name evidence="3" type="ORF">TOA249_LOCUS12382</name>
</gene>
<protein>
    <recommendedName>
        <fullName evidence="5">NACHT domain-containing protein</fullName>
    </recommendedName>
</protein>
<dbReference type="SUPFAM" id="SSF56399">
    <property type="entry name" value="ADP-ribosylation"/>
    <property type="match status" value="1"/>
</dbReference>
<dbReference type="SMART" id="SM00248">
    <property type="entry name" value="ANK"/>
    <property type="match status" value="3"/>
</dbReference>
<evidence type="ECO:0008006" key="5">
    <source>
        <dbReference type="Google" id="ProtNLM"/>
    </source>
</evidence>
<dbReference type="PROSITE" id="PS50088">
    <property type="entry name" value="ANK_REPEAT"/>
    <property type="match status" value="1"/>
</dbReference>
<reference evidence="2" key="1">
    <citation type="submission" date="2021-02" db="EMBL/GenBank/DDBJ databases">
        <authorList>
            <person name="Nowell W R."/>
        </authorList>
    </citation>
    <scope>NUCLEOTIDE SEQUENCE</scope>
</reference>
<dbReference type="Gene3D" id="3.40.50.300">
    <property type="entry name" value="P-loop containing nucleotide triphosphate hydrolases"/>
    <property type="match status" value="1"/>
</dbReference>